<evidence type="ECO:0000256" key="3">
    <source>
        <dbReference type="ARBA" id="ARBA00022989"/>
    </source>
</evidence>
<accession>A0A8K0TIA0</accession>
<evidence type="ECO:0000313" key="6">
    <source>
        <dbReference type="Proteomes" id="UP000813385"/>
    </source>
</evidence>
<reference evidence="5" key="1">
    <citation type="journal article" date="2021" name="Nat. Commun.">
        <title>Genetic determinants of endophytism in the Arabidopsis root mycobiome.</title>
        <authorList>
            <person name="Mesny F."/>
            <person name="Miyauchi S."/>
            <person name="Thiergart T."/>
            <person name="Pickel B."/>
            <person name="Atanasova L."/>
            <person name="Karlsson M."/>
            <person name="Huettel B."/>
            <person name="Barry K.W."/>
            <person name="Haridas S."/>
            <person name="Chen C."/>
            <person name="Bauer D."/>
            <person name="Andreopoulos W."/>
            <person name="Pangilinan J."/>
            <person name="LaButti K."/>
            <person name="Riley R."/>
            <person name="Lipzen A."/>
            <person name="Clum A."/>
            <person name="Drula E."/>
            <person name="Henrissat B."/>
            <person name="Kohler A."/>
            <person name="Grigoriev I.V."/>
            <person name="Martin F.M."/>
            <person name="Hacquard S."/>
        </authorList>
    </citation>
    <scope>NUCLEOTIDE SEQUENCE</scope>
    <source>
        <strain evidence="5">MPI-CAGE-AT-0016</strain>
    </source>
</reference>
<sequence>MQSQHWLLPRLVYFLIAASLGMYSLFFLVAERAGPVLLNFQPAWAAGSGEGEKAMQATWDQIGSLPELQGGDDEHIAICAAIKEQQEDMVEWLVHHYHHMGVKRFYIMDDGSKPPLATFDYPGIPRSALTFTYQPRQDRDRHMQLVFYRWCLDRWRDRHTWIAFIDADEFLYTPGPETFPEILASFEGNDTVGALGVSWQAHTSNGLLERPDSVRKAFTECVANNGGGSQGTINRHVKSVVKTAFGVKPYQHPHAFQLRNGSKTVGEDGQPITGGAFRNSMTRDRVGLAHYVMKSRAEYIEKSYRGTGQSNFKDDAFWDAIEKHTNHTTCTDLVGYDP</sequence>
<dbReference type="EMBL" id="JAGPXD010000003">
    <property type="protein sequence ID" value="KAH7362619.1"/>
    <property type="molecule type" value="Genomic_DNA"/>
</dbReference>
<keyword evidence="4" id="KW-0472">Membrane</keyword>
<dbReference type="GO" id="GO:0005737">
    <property type="term" value="C:cytoplasm"/>
    <property type="evidence" value="ECO:0007669"/>
    <property type="project" value="TreeGrafter"/>
</dbReference>
<proteinExistence type="predicted"/>
<dbReference type="PANTHER" id="PTHR21461">
    <property type="entry name" value="GLYCOSYLTRANSFERASE FAMILY 92 PROTEIN"/>
    <property type="match status" value="1"/>
</dbReference>
<dbReference type="AlphaFoldDB" id="A0A8K0TIA0"/>
<comment type="subcellular location">
    <subcellularLocation>
        <location evidence="1">Membrane</location>
        <topology evidence="1">Single-pass membrane protein</topology>
    </subcellularLocation>
</comment>
<name>A0A8K0TIA0_9PEZI</name>
<dbReference type="GO" id="GO:0016757">
    <property type="term" value="F:glycosyltransferase activity"/>
    <property type="evidence" value="ECO:0007669"/>
    <property type="project" value="TreeGrafter"/>
</dbReference>
<evidence type="ECO:0000256" key="2">
    <source>
        <dbReference type="ARBA" id="ARBA00022692"/>
    </source>
</evidence>
<dbReference type="OrthoDB" id="2526284at2759"/>
<dbReference type="PANTHER" id="PTHR21461:SF69">
    <property type="entry name" value="GLYCOSYLTRANSFERASE FAMILY 92 PROTEIN"/>
    <property type="match status" value="1"/>
</dbReference>
<feature type="transmembrane region" description="Helical" evidence="4">
    <location>
        <begin position="12"/>
        <end position="30"/>
    </location>
</feature>
<comment type="caution">
    <text evidence="5">The sequence shown here is derived from an EMBL/GenBank/DDBJ whole genome shotgun (WGS) entry which is preliminary data.</text>
</comment>
<evidence type="ECO:0000256" key="1">
    <source>
        <dbReference type="ARBA" id="ARBA00004167"/>
    </source>
</evidence>
<dbReference type="Proteomes" id="UP000813385">
    <property type="component" value="Unassembled WGS sequence"/>
</dbReference>
<dbReference type="Pfam" id="PF13704">
    <property type="entry name" value="Glyco_tranf_2_4"/>
    <property type="match status" value="1"/>
</dbReference>
<organism evidence="5 6">
    <name type="scientific">Plectosphaerella cucumerina</name>
    <dbReference type="NCBI Taxonomy" id="40658"/>
    <lineage>
        <taxon>Eukaryota</taxon>
        <taxon>Fungi</taxon>
        <taxon>Dikarya</taxon>
        <taxon>Ascomycota</taxon>
        <taxon>Pezizomycotina</taxon>
        <taxon>Sordariomycetes</taxon>
        <taxon>Hypocreomycetidae</taxon>
        <taxon>Glomerellales</taxon>
        <taxon>Plectosphaerellaceae</taxon>
        <taxon>Plectosphaerella</taxon>
    </lineage>
</organism>
<gene>
    <name evidence="5" type="ORF">B0T11DRAFT_281135</name>
</gene>
<keyword evidence="2 4" id="KW-0812">Transmembrane</keyword>
<evidence type="ECO:0000256" key="4">
    <source>
        <dbReference type="SAM" id="Phobius"/>
    </source>
</evidence>
<dbReference type="GO" id="GO:0016020">
    <property type="term" value="C:membrane"/>
    <property type="evidence" value="ECO:0007669"/>
    <property type="project" value="UniProtKB-SubCell"/>
</dbReference>
<evidence type="ECO:0008006" key="7">
    <source>
        <dbReference type="Google" id="ProtNLM"/>
    </source>
</evidence>
<keyword evidence="3 4" id="KW-1133">Transmembrane helix</keyword>
<evidence type="ECO:0000313" key="5">
    <source>
        <dbReference type="EMBL" id="KAH7362619.1"/>
    </source>
</evidence>
<keyword evidence="6" id="KW-1185">Reference proteome</keyword>
<protein>
    <recommendedName>
        <fullName evidence="7">Glycosyltransferase family 92 protein</fullName>
    </recommendedName>
</protein>